<keyword evidence="6" id="KW-0963">Cytoplasm</keyword>
<gene>
    <name evidence="6" type="primary">tilS</name>
    <name evidence="8" type="ORF">BALG_03062</name>
</gene>
<comment type="similarity">
    <text evidence="6">Belongs to the tRNA(Ile)-lysidine synthase family.</text>
</comment>
<protein>
    <recommendedName>
        <fullName evidence="6">tRNA(Ile)-lysidine synthase</fullName>
        <ecNumber evidence="6">6.3.4.19</ecNumber>
    </recommendedName>
    <alternativeName>
        <fullName evidence="6">tRNA(Ile)-2-lysyl-cytidine synthase</fullName>
    </alternativeName>
    <alternativeName>
        <fullName evidence="6">tRNA(Ile)-lysidine synthetase</fullName>
    </alternativeName>
</protein>
<evidence type="ECO:0000256" key="2">
    <source>
        <dbReference type="ARBA" id="ARBA00022694"/>
    </source>
</evidence>
<dbReference type="EMBL" id="EQ999542">
    <property type="protein sequence ID" value="EEZ29719.1"/>
    <property type="molecule type" value="Genomic_DNA"/>
</dbReference>
<comment type="catalytic activity">
    <reaction evidence="5 6">
        <text>cytidine(34) in tRNA(Ile2) + L-lysine + ATP = lysidine(34) in tRNA(Ile2) + AMP + diphosphate + H(+)</text>
        <dbReference type="Rhea" id="RHEA:43744"/>
        <dbReference type="Rhea" id="RHEA-COMP:10625"/>
        <dbReference type="Rhea" id="RHEA-COMP:10670"/>
        <dbReference type="ChEBI" id="CHEBI:15378"/>
        <dbReference type="ChEBI" id="CHEBI:30616"/>
        <dbReference type="ChEBI" id="CHEBI:32551"/>
        <dbReference type="ChEBI" id="CHEBI:33019"/>
        <dbReference type="ChEBI" id="CHEBI:82748"/>
        <dbReference type="ChEBI" id="CHEBI:83665"/>
        <dbReference type="ChEBI" id="CHEBI:456215"/>
        <dbReference type="EC" id="6.3.4.19"/>
    </reaction>
</comment>
<evidence type="ECO:0000256" key="4">
    <source>
        <dbReference type="ARBA" id="ARBA00022840"/>
    </source>
</evidence>
<comment type="subcellular location">
    <subcellularLocation>
        <location evidence="6">Cytoplasm</location>
    </subcellularLocation>
</comment>
<dbReference type="GO" id="GO:0006400">
    <property type="term" value="P:tRNA modification"/>
    <property type="evidence" value="ECO:0007669"/>
    <property type="project" value="UniProtKB-UniRule"/>
</dbReference>
<dbReference type="GO" id="GO:0005737">
    <property type="term" value="C:cytoplasm"/>
    <property type="evidence" value="ECO:0007669"/>
    <property type="project" value="UniProtKB-SubCell"/>
</dbReference>
<proteinExistence type="inferred from homology"/>
<evidence type="ECO:0000256" key="3">
    <source>
        <dbReference type="ARBA" id="ARBA00022741"/>
    </source>
</evidence>
<dbReference type="GO" id="GO:0005524">
    <property type="term" value="F:ATP binding"/>
    <property type="evidence" value="ECO:0007669"/>
    <property type="project" value="UniProtKB-UniRule"/>
</dbReference>
<comment type="function">
    <text evidence="6">Ligates lysine onto the cytidine present at position 34 of the AUA codon-specific tRNA(Ile) that contains the anticodon CAU, in an ATP-dependent manner. Cytidine is converted to lysidine, thus changing the amino acid specificity of the tRNA from methionine to isoleucine.</text>
</comment>
<evidence type="ECO:0000256" key="5">
    <source>
        <dbReference type="ARBA" id="ARBA00048539"/>
    </source>
</evidence>
<dbReference type="PANTHER" id="PTHR43033">
    <property type="entry name" value="TRNA(ILE)-LYSIDINE SYNTHASE-RELATED"/>
    <property type="match status" value="1"/>
</dbReference>
<name>A0A0E1X0D6_9HYPH</name>
<organism evidence="8">
    <name type="scientific">Brucella pinnipedialis M292/94/1</name>
    <dbReference type="NCBI Taxonomy" id="520462"/>
    <lineage>
        <taxon>Bacteria</taxon>
        <taxon>Pseudomonadati</taxon>
        <taxon>Pseudomonadota</taxon>
        <taxon>Alphaproteobacteria</taxon>
        <taxon>Hyphomicrobiales</taxon>
        <taxon>Brucellaceae</taxon>
        <taxon>Brucella/Ochrobactrum group</taxon>
        <taxon>Brucella</taxon>
    </lineage>
</organism>
<dbReference type="HAMAP" id="MF_01161">
    <property type="entry name" value="tRNA_Ile_lys_synt"/>
    <property type="match status" value="1"/>
</dbReference>
<keyword evidence="3 6" id="KW-0547">Nucleotide-binding</keyword>
<keyword evidence="1 6" id="KW-0436">Ligase</keyword>
<comment type="domain">
    <text evidence="6">The N-terminal region contains the highly conserved SGGXDS motif, predicted to be a P-loop motif involved in ATP binding.</text>
</comment>
<dbReference type="InterPro" id="IPR012795">
    <property type="entry name" value="tRNA_Ile_lys_synt_N"/>
</dbReference>
<reference evidence="8" key="1">
    <citation type="submission" date="2009-01" db="EMBL/GenBank/DDBJ databases">
        <title>The Genome Sequence of Brucella pinnipedialis M292/94/1.</title>
        <authorList>
            <consortium name="The Broad Institute Genome Sequencing Platform"/>
            <person name="Ward D."/>
            <person name="Young S.K."/>
            <person name="Kodira C.D."/>
            <person name="Zeng Q."/>
            <person name="Koehrsen M."/>
            <person name="Alvarado L."/>
            <person name="Berlin A."/>
            <person name="Borenstein D."/>
            <person name="Chen Z."/>
            <person name="Engels R."/>
            <person name="Freedman E."/>
            <person name="Gellesch M."/>
            <person name="Goldberg J."/>
            <person name="Griggs A."/>
            <person name="Gujja S."/>
            <person name="Heiman D."/>
            <person name="Hepburn T."/>
            <person name="Howarth C."/>
            <person name="Jen D."/>
            <person name="Larson L."/>
            <person name="Lewis B."/>
            <person name="Mehta T."/>
            <person name="Park D."/>
            <person name="Pearson M."/>
            <person name="Roberts A."/>
            <person name="Saif S."/>
            <person name="Shea T."/>
            <person name="Shenoy N."/>
            <person name="Sisk P."/>
            <person name="Stolte C."/>
            <person name="Sykes S."/>
            <person name="Walk T."/>
            <person name="White J."/>
            <person name="Yandava C."/>
            <person name="Whatmore A.M."/>
            <person name="Perrett L.L."/>
            <person name="O'Callaghan D."/>
            <person name="Nusbaum C."/>
            <person name="Galagan J."/>
            <person name="Birren B."/>
        </authorList>
    </citation>
    <scope>NUCLEOTIDE SEQUENCE [LARGE SCALE GENOMIC DNA]</scope>
    <source>
        <strain evidence="8">M292/94/1</strain>
    </source>
</reference>
<dbReference type="SUPFAM" id="SSF52402">
    <property type="entry name" value="Adenine nucleotide alpha hydrolases-like"/>
    <property type="match status" value="1"/>
</dbReference>
<sequence>MRSKFVGLSPVNIFKPFGLGRAKAVIAAVSGGSDSLGLLFLLKDYLSTLESPPVLIAVTVDHKLRAESALEAENVGLLCQKHGIMHCVLSWDDPKPAHGLAAAARTARYRLLVQAARDAGAGFIVTGHTENDQIETFLMRKARSGHCEARGLAAMSPRSLLEGSVELARPLLTVSRQALRDELTRRGIAWVDDPSNANIDYERPRVRLGVAAEADGQEVLEQIAQAGAARERDNAALVEALADPATLGVDAAGMMFLNADCYAALSPGARQLFSGLLASIAGGRRFLPGDGERRRIERILSGQDAPRRLTVFGALIERGEKGAPHRFRRERRNLPKLDLVPGQHIVWDGRFCFFNSGGRSFEIAPPGRQELIDFLKNSGRDIESRRCEALLISPALYEGGKLAFVPFLPGAEWPQGVHIERHFAIFDHVLPGHDFALAQAVEARLGRACAEIS</sequence>
<dbReference type="AlphaFoldDB" id="A0A0E1X0D6"/>
<accession>A0A0E1X0D6</accession>
<feature type="domain" description="tRNA(Ile)-lysidine/2-thiocytidine synthase N-terminal" evidence="7">
    <location>
        <begin position="25"/>
        <end position="207"/>
    </location>
</feature>
<dbReference type="InterPro" id="IPR014729">
    <property type="entry name" value="Rossmann-like_a/b/a_fold"/>
</dbReference>
<keyword evidence="2 6" id="KW-0819">tRNA processing</keyword>
<dbReference type="InterPro" id="IPR012094">
    <property type="entry name" value="tRNA_Ile_lys_synt"/>
</dbReference>
<evidence type="ECO:0000256" key="1">
    <source>
        <dbReference type="ARBA" id="ARBA00022598"/>
    </source>
</evidence>
<dbReference type="CDD" id="cd01992">
    <property type="entry name" value="TilS_N"/>
    <property type="match status" value="1"/>
</dbReference>
<dbReference type="Proteomes" id="UP000004659">
    <property type="component" value="Unassembled WGS sequence"/>
</dbReference>
<dbReference type="NCBIfam" id="TIGR02432">
    <property type="entry name" value="lysidine_TilS_N"/>
    <property type="match status" value="1"/>
</dbReference>
<dbReference type="Pfam" id="PF01171">
    <property type="entry name" value="ATP_bind_3"/>
    <property type="match status" value="1"/>
</dbReference>
<dbReference type="Gene3D" id="3.40.50.620">
    <property type="entry name" value="HUPs"/>
    <property type="match status" value="1"/>
</dbReference>
<dbReference type="HOGENOM" id="CLU_018869_3_3_5"/>
<feature type="binding site" evidence="6">
    <location>
        <begin position="30"/>
        <end position="35"/>
    </location>
    <ligand>
        <name>ATP</name>
        <dbReference type="ChEBI" id="CHEBI:30616"/>
    </ligand>
</feature>
<evidence type="ECO:0000256" key="6">
    <source>
        <dbReference type="HAMAP-Rule" id="MF_01161"/>
    </source>
</evidence>
<evidence type="ECO:0000313" key="8">
    <source>
        <dbReference type="EMBL" id="EEZ29719.1"/>
    </source>
</evidence>
<keyword evidence="4 6" id="KW-0067">ATP-binding</keyword>
<evidence type="ECO:0000259" key="7">
    <source>
        <dbReference type="Pfam" id="PF01171"/>
    </source>
</evidence>
<dbReference type="InterPro" id="IPR011063">
    <property type="entry name" value="TilS/TtcA_N"/>
</dbReference>
<dbReference type="GO" id="GO:0032267">
    <property type="term" value="F:tRNA(Ile)-lysidine synthase activity"/>
    <property type="evidence" value="ECO:0007669"/>
    <property type="project" value="UniProtKB-EC"/>
</dbReference>
<dbReference type="EC" id="6.3.4.19" evidence="6"/>
<dbReference type="PANTHER" id="PTHR43033:SF1">
    <property type="entry name" value="TRNA(ILE)-LYSIDINE SYNTHASE-RELATED"/>
    <property type="match status" value="1"/>
</dbReference>